<dbReference type="Proteomes" id="UP000013201">
    <property type="component" value="Unassembled WGS sequence"/>
</dbReference>
<protein>
    <submittedName>
        <fullName evidence="11">Glucose dehydrogenase, PQQ-dependent</fullName>
        <ecNumber evidence="11">1.1.5.2</ecNumber>
    </submittedName>
</protein>
<dbReference type="InterPro" id="IPR018391">
    <property type="entry name" value="PQQ_b-propeller_rpt"/>
</dbReference>
<evidence type="ECO:0000313" key="11">
    <source>
        <dbReference type="EMBL" id="CCW18432.1"/>
    </source>
</evidence>
<keyword evidence="12" id="KW-1185">Reference proteome</keyword>
<evidence type="ECO:0000256" key="2">
    <source>
        <dbReference type="ARBA" id="ARBA00008156"/>
    </source>
</evidence>
<evidence type="ECO:0000259" key="10">
    <source>
        <dbReference type="PROSITE" id="PS51007"/>
    </source>
</evidence>
<keyword evidence="9" id="KW-0472">Membrane</keyword>
<dbReference type="GO" id="GO:0008876">
    <property type="term" value="F:quinoprotein glucose dehydrogenase activity"/>
    <property type="evidence" value="ECO:0007669"/>
    <property type="project" value="UniProtKB-EC"/>
</dbReference>
<sequence>MHLSIDRCKAGAVAEGLDSKEFGEVLGMRSVQVWVMVLFGGGLAATVAMAQIHETPTAGSTAADYQAKCSACHGASLEGSGAPSLKGVPFVKRWEAVGPDGLAEYIQKAMPPGASAPMNLAEAQGLARYIMEQNGTGGLARTEEPTKPIASQASDEIAKAAQERLAAIASKLTPVTDAMLRKSAGDDWLVWRGNTDATGYSELTQINRSNVSRLRMVWSKSLGPGSNGVSPLEHDGVIFIHAGGHIAALDALTGDTIWKRQSAAPPRRLTQPRGLALYDDAIYASTVGNHVLALDARTGSLLWDTFLGDQGVATAAPLVANGRVFQGVANCARTGLKCYLVALDAKTGSELWRFQTVPDDKAPGSESWGGAPAAERSGAGVWTAPSYRYEDDRVIFGTGNTYAVSTILRANPKKPAPALYSNTTLSLDAGTGKPNWHFQHVQGDVWDEDWAFERMLVPDPKGSGRQVAITMGKLGIIDALDQKSGKYLWSYDYGIQDLVTRIDPKTGVKTSDARKIPSVDSMTSACPYAGGVRNWPATAYDPARKLLIVPALDSCMELKIDESNPSGGLWSPTPRAGSENRFGRITAIDLATGREAWDVAERSPIASAALATAGGLVFVGFRDRWFRALDSDTGKTLWQTRLADTPNAFPITYSVNGRQFVAIVTGAGTYVDGFVAHLTPEIESSTGDPTLWVFEVSEH</sequence>
<dbReference type="GO" id="GO:0046872">
    <property type="term" value="F:metal ion binding"/>
    <property type="evidence" value="ECO:0007669"/>
    <property type="project" value="UniProtKB-KW"/>
</dbReference>
<comment type="cofactor">
    <cofactor evidence="1">
        <name>pyrroloquinoline quinone</name>
        <dbReference type="ChEBI" id="CHEBI:58442"/>
    </cofactor>
</comment>
<dbReference type="Gene3D" id="1.10.760.10">
    <property type="entry name" value="Cytochrome c-like domain"/>
    <property type="match status" value="1"/>
</dbReference>
<feature type="transmembrane region" description="Helical" evidence="9">
    <location>
        <begin position="33"/>
        <end position="52"/>
    </location>
</feature>
<keyword evidence="3 8" id="KW-0349">Heme</keyword>
<dbReference type="Pfam" id="PF01011">
    <property type="entry name" value="PQQ"/>
    <property type="match status" value="2"/>
</dbReference>
<dbReference type="SUPFAM" id="SSF50998">
    <property type="entry name" value="Quinoprotein alcohol dehydrogenase-like"/>
    <property type="match status" value="1"/>
</dbReference>
<dbReference type="Pfam" id="PF13442">
    <property type="entry name" value="Cytochrome_CBB3"/>
    <property type="match status" value="1"/>
</dbReference>
<dbReference type="InterPro" id="IPR011047">
    <property type="entry name" value="Quinoprotein_ADH-like_sf"/>
</dbReference>
<dbReference type="Gene3D" id="2.140.10.10">
    <property type="entry name" value="Quinoprotein alcohol dehydrogenase-like superfamily"/>
    <property type="match status" value="1"/>
</dbReference>
<keyword evidence="9" id="KW-1133">Transmembrane helix</keyword>
<dbReference type="SMART" id="SM00564">
    <property type="entry name" value="PQQ"/>
    <property type="match status" value="5"/>
</dbReference>
<comment type="similarity">
    <text evidence="2">Belongs to the bacterial PQQ dehydrogenase family.</text>
</comment>
<evidence type="ECO:0000313" key="12">
    <source>
        <dbReference type="Proteomes" id="UP000013201"/>
    </source>
</evidence>
<evidence type="ECO:0000256" key="8">
    <source>
        <dbReference type="PROSITE-ProRule" id="PRU00433"/>
    </source>
</evidence>
<accession>N1MRX5</accession>
<dbReference type="EMBL" id="CAVK010000139">
    <property type="protein sequence ID" value="CCW18432.1"/>
    <property type="molecule type" value="Genomic_DNA"/>
</dbReference>
<gene>
    <name evidence="11" type="ORF">EBBID32_27850</name>
</gene>
<reference evidence="12" key="2">
    <citation type="submission" date="2013-04" db="EMBL/GenBank/DDBJ databases">
        <title>Bisphenol A degrading Sphingobium sp. strain BiD32.</title>
        <authorList>
            <person name="Nielsen J.L."/>
            <person name="Zhou N.A."/>
            <person name="Kjeldal H."/>
        </authorList>
    </citation>
    <scope>NUCLEOTIDE SEQUENCE [LARGE SCALE GENOMIC DNA]</scope>
    <source>
        <strain evidence="12">BiD32</strain>
    </source>
</reference>
<evidence type="ECO:0000256" key="1">
    <source>
        <dbReference type="ARBA" id="ARBA00001931"/>
    </source>
</evidence>
<evidence type="ECO:0000256" key="7">
    <source>
        <dbReference type="ARBA" id="ARBA00023004"/>
    </source>
</evidence>
<feature type="domain" description="Cytochrome c" evidence="10">
    <location>
        <begin position="54"/>
        <end position="134"/>
    </location>
</feature>
<dbReference type="PROSITE" id="PS51007">
    <property type="entry name" value="CYTC"/>
    <property type="match status" value="1"/>
</dbReference>
<keyword evidence="5" id="KW-0732">Signal</keyword>
<reference evidence="11 12" key="1">
    <citation type="submission" date="2013-03" db="EMBL/GenBank/DDBJ databases">
        <authorList>
            <person name="Le V."/>
        </authorList>
    </citation>
    <scope>NUCLEOTIDE SEQUENCE [LARGE SCALE GENOMIC DNA]</scope>
    <source>
        <strain evidence="11 12">BiD32</strain>
    </source>
</reference>
<dbReference type="GO" id="GO:0020037">
    <property type="term" value="F:heme binding"/>
    <property type="evidence" value="ECO:0007669"/>
    <property type="project" value="InterPro"/>
</dbReference>
<dbReference type="InterPro" id="IPR009056">
    <property type="entry name" value="Cyt_c-like_dom"/>
</dbReference>
<dbReference type="EC" id="1.1.5.2" evidence="11"/>
<dbReference type="AlphaFoldDB" id="N1MRX5"/>
<dbReference type="PANTHER" id="PTHR32303">
    <property type="entry name" value="QUINOPROTEIN ALCOHOL DEHYDROGENASE (CYTOCHROME C)"/>
    <property type="match status" value="1"/>
</dbReference>
<dbReference type="GO" id="GO:0009055">
    <property type="term" value="F:electron transfer activity"/>
    <property type="evidence" value="ECO:0007669"/>
    <property type="project" value="InterPro"/>
</dbReference>
<evidence type="ECO:0000256" key="5">
    <source>
        <dbReference type="ARBA" id="ARBA00022729"/>
    </source>
</evidence>
<keyword evidence="4 8" id="KW-0479">Metal-binding</keyword>
<evidence type="ECO:0000256" key="3">
    <source>
        <dbReference type="ARBA" id="ARBA00022617"/>
    </source>
</evidence>
<proteinExistence type="inferred from homology"/>
<dbReference type="InterPro" id="IPR002372">
    <property type="entry name" value="PQQ_rpt_dom"/>
</dbReference>
<keyword evidence="9" id="KW-0812">Transmembrane</keyword>
<dbReference type="SUPFAM" id="SSF46626">
    <property type="entry name" value="Cytochrome c"/>
    <property type="match status" value="1"/>
</dbReference>
<evidence type="ECO:0000256" key="6">
    <source>
        <dbReference type="ARBA" id="ARBA00023002"/>
    </source>
</evidence>
<evidence type="ECO:0000256" key="4">
    <source>
        <dbReference type="ARBA" id="ARBA00022723"/>
    </source>
</evidence>
<dbReference type="InterPro" id="IPR036909">
    <property type="entry name" value="Cyt_c-like_dom_sf"/>
</dbReference>
<keyword evidence="6 11" id="KW-0560">Oxidoreductase</keyword>
<name>N1MRX5_9SPHN</name>
<keyword evidence="7 8" id="KW-0408">Iron</keyword>
<evidence type="ECO:0000256" key="9">
    <source>
        <dbReference type="SAM" id="Phobius"/>
    </source>
</evidence>
<organism evidence="11 12">
    <name type="scientific">Sphingobium indicum BiD32</name>
    <dbReference type="NCBI Taxonomy" id="1301087"/>
    <lineage>
        <taxon>Bacteria</taxon>
        <taxon>Pseudomonadati</taxon>
        <taxon>Pseudomonadota</taxon>
        <taxon>Alphaproteobacteria</taxon>
        <taxon>Sphingomonadales</taxon>
        <taxon>Sphingomonadaceae</taxon>
        <taxon>Sphingobium</taxon>
    </lineage>
</organism>
<dbReference type="PANTHER" id="PTHR32303:SF10">
    <property type="entry name" value="OUTER MEMBRANE PROTEIN ASSEMBLY FACTOR BAMB"/>
    <property type="match status" value="1"/>
</dbReference>
<comment type="caution">
    <text evidence="11">The sequence shown here is derived from an EMBL/GenBank/DDBJ whole genome shotgun (WGS) entry which is preliminary data.</text>
</comment>